<evidence type="ECO:0000313" key="2">
    <source>
        <dbReference type="EMBL" id="KAJ1210766.1"/>
    </source>
</evidence>
<name>A0AAV7WDT0_PLEWA</name>
<proteinExistence type="predicted"/>
<protein>
    <submittedName>
        <fullName evidence="2">Uncharacterized protein</fullName>
    </submittedName>
</protein>
<organism evidence="2 3">
    <name type="scientific">Pleurodeles waltl</name>
    <name type="common">Iberian ribbed newt</name>
    <dbReference type="NCBI Taxonomy" id="8319"/>
    <lineage>
        <taxon>Eukaryota</taxon>
        <taxon>Metazoa</taxon>
        <taxon>Chordata</taxon>
        <taxon>Craniata</taxon>
        <taxon>Vertebrata</taxon>
        <taxon>Euteleostomi</taxon>
        <taxon>Amphibia</taxon>
        <taxon>Batrachia</taxon>
        <taxon>Caudata</taxon>
        <taxon>Salamandroidea</taxon>
        <taxon>Salamandridae</taxon>
        <taxon>Pleurodelinae</taxon>
        <taxon>Pleurodeles</taxon>
    </lineage>
</organism>
<dbReference type="Proteomes" id="UP001066276">
    <property type="component" value="Chromosome 1_2"/>
</dbReference>
<feature type="compositionally biased region" description="Basic and acidic residues" evidence="1">
    <location>
        <begin position="25"/>
        <end position="43"/>
    </location>
</feature>
<feature type="region of interest" description="Disordered" evidence="1">
    <location>
        <begin position="1"/>
        <end position="71"/>
    </location>
</feature>
<sequence>MGTLSDVRGVEFRKEDLQVTMDHTTAGREAEKDALEGERRTDTEAEGDSGPLPRREENKAVAPGEGEAKAQGTRHDLFKFFLCFLFRHSREDQGPEDRRT</sequence>
<keyword evidence="3" id="KW-1185">Reference proteome</keyword>
<evidence type="ECO:0000313" key="3">
    <source>
        <dbReference type="Proteomes" id="UP001066276"/>
    </source>
</evidence>
<gene>
    <name evidence="2" type="ORF">NDU88_006128</name>
</gene>
<accession>A0AAV7WDT0</accession>
<feature type="compositionally biased region" description="Basic and acidic residues" evidence="1">
    <location>
        <begin position="8"/>
        <end position="17"/>
    </location>
</feature>
<dbReference type="EMBL" id="JANPWB010000002">
    <property type="protein sequence ID" value="KAJ1210766.1"/>
    <property type="molecule type" value="Genomic_DNA"/>
</dbReference>
<evidence type="ECO:0000256" key="1">
    <source>
        <dbReference type="SAM" id="MobiDB-lite"/>
    </source>
</evidence>
<comment type="caution">
    <text evidence="2">The sequence shown here is derived from an EMBL/GenBank/DDBJ whole genome shotgun (WGS) entry which is preliminary data.</text>
</comment>
<reference evidence="2" key="1">
    <citation type="journal article" date="2022" name="bioRxiv">
        <title>Sequencing and chromosome-scale assembly of the giantPleurodeles waltlgenome.</title>
        <authorList>
            <person name="Brown T."/>
            <person name="Elewa A."/>
            <person name="Iarovenko S."/>
            <person name="Subramanian E."/>
            <person name="Araus A.J."/>
            <person name="Petzold A."/>
            <person name="Susuki M."/>
            <person name="Suzuki K.-i.T."/>
            <person name="Hayashi T."/>
            <person name="Toyoda A."/>
            <person name="Oliveira C."/>
            <person name="Osipova E."/>
            <person name="Leigh N.D."/>
            <person name="Simon A."/>
            <person name="Yun M.H."/>
        </authorList>
    </citation>
    <scope>NUCLEOTIDE SEQUENCE</scope>
    <source>
        <strain evidence="2">20211129_DDA</strain>
        <tissue evidence="2">Liver</tissue>
    </source>
</reference>
<dbReference type="AlphaFoldDB" id="A0AAV7WDT0"/>